<evidence type="ECO:0000256" key="1">
    <source>
        <dbReference type="SAM" id="MobiDB-lite"/>
    </source>
</evidence>
<gene>
    <name evidence="2" type="ORF">SK128_024588</name>
</gene>
<proteinExistence type="predicted"/>
<evidence type="ECO:0000313" key="3">
    <source>
        <dbReference type="Proteomes" id="UP001381693"/>
    </source>
</evidence>
<dbReference type="AlphaFoldDB" id="A0AAN8XNK0"/>
<sequence>MADVQDEEQWLYGDEKDESKEDGDEGPKDGASADKENETWGVRKKPLLLTELGMHSNVWWVKANKNLEGKVLEPQRITRG</sequence>
<protein>
    <submittedName>
        <fullName evidence="2">Uncharacterized protein</fullName>
    </submittedName>
</protein>
<organism evidence="2 3">
    <name type="scientific">Halocaridina rubra</name>
    <name type="common">Hawaiian red shrimp</name>
    <dbReference type="NCBI Taxonomy" id="373956"/>
    <lineage>
        <taxon>Eukaryota</taxon>
        <taxon>Metazoa</taxon>
        <taxon>Ecdysozoa</taxon>
        <taxon>Arthropoda</taxon>
        <taxon>Crustacea</taxon>
        <taxon>Multicrustacea</taxon>
        <taxon>Malacostraca</taxon>
        <taxon>Eumalacostraca</taxon>
        <taxon>Eucarida</taxon>
        <taxon>Decapoda</taxon>
        <taxon>Pleocyemata</taxon>
        <taxon>Caridea</taxon>
        <taxon>Atyoidea</taxon>
        <taxon>Atyidae</taxon>
        <taxon>Halocaridina</taxon>
    </lineage>
</organism>
<reference evidence="2 3" key="1">
    <citation type="submission" date="2023-11" db="EMBL/GenBank/DDBJ databases">
        <title>Halocaridina rubra genome assembly.</title>
        <authorList>
            <person name="Smith C."/>
        </authorList>
    </citation>
    <scope>NUCLEOTIDE SEQUENCE [LARGE SCALE GENOMIC DNA]</scope>
    <source>
        <strain evidence="2">EP-1</strain>
        <tissue evidence="2">Whole</tissue>
    </source>
</reference>
<keyword evidence="3" id="KW-1185">Reference proteome</keyword>
<comment type="caution">
    <text evidence="2">The sequence shown here is derived from an EMBL/GenBank/DDBJ whole genome shotgun (WGS) entry which is preliminary data.</text>
</comment>
<name>A0AAN8XNK0_HALRR</name>
<accession>A0AAN8XNK0</accession>
<evidence type="ECO:0000313" key="2">
    <source>
        <dbReference type="EMBL" id="KAK7082829.1"/>
    </source>
</evidence>
<feature type="region of interest" description="Disordered" evidence="1">
    <location>
        <begin position="1"/>
        <end position="41"/>
    </location>
</feature>
<feature type="compositionally biased region" description="Basic and acidic residues" evidence="1">
    <location>
        <begin position="13"/>
        <end position="38"/>
    </location>
</feature>
<dbReference type="EMBL" id="JAXCGZ010003881">
    <property type="protein sequence ID" value="KAK7082829.1"/>
    <property type="molecule type" value="Genomic_DNA"/>
</dbReference>
<dbReference type="Proteomes" id="UP001381693">
    <property type="component" value="Unassembled WGS sequence"/>
</dbReference>